<dbReference type="Pfam" id="PF05954">
    <property type="entry name" value="Phage_GPD"/>
    <property type="match status" value="1"/>
</dbReference>
<evidence type="ECO:0000256" key="3">
    <source>
        <dbReference type="ARBA" id="ARBA00022525"/>
    </source>
</evidence>
<dbReference type="Proteomes" id="UP000051634">
    <property type="component" value="Unassembled WGS sequence"/>
</dbReference>
<dbReference type="InterPro" id="IPR006531">
    <property type="entry name" value="Gp5/Vgr_OB"/>
</dbReference>
<dbReference type="NCBIfam" id="TIGR01646">
    <property type="entry name" value="vgr_GE"/>
    <property type="match status" value="1"/>
</dbReference>
<evidence type="ECO:0000256" key="2">
    <source>
        <dbReference type="ARBA" id="ARBA00005558"/>
    </source>
</evidence>
<dbReference type="Pfam" id="PF22178">
    <property type="entry name" value="Gp5_trimer_C"/>
    <property type="match status" value="1"/>
</dbReference>
<feature type="domain" description="Gp5/Type VI secretion system Vgr protein OB-fold" evidence="5">
    <location>
        <begin position="385"/>
        <end position="454"/>
    </location>
</feature>
<comment type="caution">
    <text evidence="8">The sequence shown here is derived from an EMBL/GenBank/DDBJ whole genome shotgun (WGS) entry which is preliminary data.</text>
</comment>
<dbReference type="AlphaFoldDB" id="A0A0T5ZBD7"/>
<dbReference type="SUPFAM" id="SSF69279">
    <property type="entry name" value="Phage tail proteins"/>
    <property type="match status" value="2"/>
</dbReference>
<dbReference type="InterPro" id="IPR017847">
    <property type="entry name" value="T6SS_RhsGE_Vgr_subset"/>
</dbReference>
<dbReference type="InterPro" id="IPR037026">
    <property type="entry name" value="Vgr_OB-fold_dom_sf"/>
</dbReference>
<dbReference type="Pfam" id="PF04717">
    <property type="entry name" value="Phage_base_V"/>
    <property type="match status" value="1"/>
</dbReference>
<keyword evidence="3" id="KW-0964">Secreted</keyword>
<evidence type="ECO:0000313" key="7">
    <source>
        <dbReference type="EMBL" id="KRT56431.1"/>
    </source>
</evidence>
<feature type="domain" description="Gp5/Type VI secretion system Vgr C-terminal trimerisation" evidence="6">
    <location>
        <begin position="471"/>
        <end position="572"/>
    </location>
</feature>
<dbReference type="SUPFAM" id="SSF69255">
    <property type="entry name" value="gp5 N-terminal domain-like"/>
    <property type="match status" value="1"/>
</dbReference>
<dbReference type="Proteomes" id="UP000051276">
    <property type="component" value="Unassembled WGS sequence"/>
</dbReference>
<dbReference type="NCBIfam" id="TIGR03361">
    <property type="entry name" value="VI_Rhs_Vgr"/>
    <property type="match status" value="1"/>
</dbReference>
<dbReference type="Gene3D" id="3.55.50.10">
    <property type="entry name" value="Baseplate protein-like domains"/>
    <property type="match status" value="1"/>
</dbReference>
<dbReference type="Gene3D" id="2.30.110.50">
    <property type="match status" value="1"/>
</dbReference>
<dbReference type="STRING" id="54398.Ga0074115_1467"/>
<dbReference type="EMBL" id="LMXI01000014">
    <property type="protein sequence ID" value="KRT60155.1"/>
    <property type="molecule type" value="Genomic_DNA"/>
</dbReference>
<dbReference type="RefSeq" id="WP_232433131.1">
    <property type="nucleotide sequence ID" value="NZ_KQ557023.1"/>
</dbReference>
<dbReference type="SUPFAM" id="SSF69349">
    <property type="entry name" value="Phage fibre proteins"/>
    <property type="match status" value="1"/>
</dbReference>
<dbReference type="InterPro" id="IPR006533">
    <property type="entry name" value="T6SS_Vgr_RhsGE"/>
</dbReference>
<proteinExistence type="inferred from homology"/>
<evidence type="ECO:0000259" key="6">
    <source>
        <dbReference type="Pfam" id="PF22178"/>
    </source>
</evidence>
<evidence type="ECO:0000256" key="1">
    <source>
        <dbReference type="ARBA" id="ARBA00004613"/>
    </source>
</evidence>
<evidence type="ECO:0000313" key="9">
    <source>
        <dbReference type="Proteomes" id="UP000051276"/>
    </source>
</evidence>
<dbReference type="PANTHER" id="PTHR32305:SF15">
    <property type="entry name" value="PROTEIN RHSA-RELATED"/>
    <property type="match status" value="1"/>
</dbReference>
<dbReference type="EMBL" id="LDXT01000051">
    <property type="protein sequence ID" value="KRT56431.1"/>
    <property type="molecule type" value="Genomic_DNA"/>
</dbReference>
<keyword evidence="10" id="KW-1185">Reference proteome</keyword>
<dbReference type="Gene3D" id="4.10.220.110">
    <property type="match status" value="1"/>
</dbReference>
<dbReference type="InterPro" id="IPR050708">
    <property type="entry name" value="T6SS_VgrG/RHS"/>
</dbReference>
<name>A0A0T5ZBD7_9GAMM</name>
<dbReference type="FunFam" id="2.40.50.230:FF:000001">
    <property type="entry name" value="Type VI secretion protein VgrG"/>
    <property type="match status" value="1"/>
</dbReference>
<feature type="region of interest" description="Disordered" evidence="4">
    <location>
        <begin position="460"/>
        <end position="486"/>
    </location>
</feature>
<sequence length="679" mass="76770">MSDITQSERSVSVSTPLGGDTLAFMSMSASEEMSQLFEYELELLSERSDIDLNDMLGQSVTVRLETEENKDRFFNGLVSRFSYAGTQDRYYRYRASLRPWLWSLTRTSDCRIFQEMTVPDIVAQVLRKNGFSDFEFSLSSGRYRTWRYCVQYRETDFNFICRLLEQEGIYFYFHHQDNRHFLAMTDSVSSHNSVGTIPYFPPQENVRREEEFIDEWYVASEVRPGKFVTDDYNYEKPKTELEARLSNPASHQAADGEIYDYPGEYSEPGEGETYAQIRLEELQTPHIVAEATSNCRRVGVGELFELENFPREDQNREYLITSATYQIKSDVYVSGGGDTGGTVYSCQFSCIDRTRQYRAPRLTPKPVVQGPQTAFVVGPKGEEVHTDKLGRVKVQFHWDREGTLDENSSCWVRVSQSWAGKQWGGVFLPRIGQEVIVDFLEGDPDRPIITGRVYNGENLPPYALPTNKTQSGIKSRSTKQGSDDNFNELRFEDKKGEEEVSFHAEKDFKRMVENDDTLNVGHDQTRTIHNHRTVTIEEGDDVLKIKKGKRNTTITKGDDILLVESGDQKVEITSGSHLMKTGNSIEMETKKTVNKSASSIDLKTKDCTIKASSTVVIKASKSIELKVGASSIKIEPAKVTIKSPQIAISADGTLDAKSPMTTVTGDGILTLKGGLTKIN</sequence>
<dbReference type="PATRIC" id="fig|54398.3.peg.3009"/>
<protein>
    <submittedName>
        <fullName evidence="7">Rhs element Vgr protein</fullName>
    </submittedName>
    <submittedName>
        <fullName evidence="8">Type VI secretion system secreted protein VgrG</fullName>
    </submittedName>
</protein>
<comment type="similarity">
    <text evidence="2">Belongs to the VgrG protein family.</text>
</comment>
<reference evidence="9 10" key="1">
    <citation type="submission" date="2015-11" db="EMBL/GenBank/DDBJ databases">
        <title>The genome of Candidatus Endoriftia persephone in Ridgeia piscesae and population structure of the North Eastern Pacific vestimentiferan symbionts.</title>
        <authorList>
            <person name="Perez M."/>
            <person name="Juniper K.S."/>
        </authorList>
    </citation>
    <scope>NUCLEOTIDE SEQUENCE [LARGE SCALE GENOMIC DNA]</scope>
    <source>
        <strain evidence="8">Ind10</strain>
        <strain evidence="7">Ind11</strain>
    </source>
</reference>
<gene>
    <name evidence="7" type="ORF">Ga0074115_1467</name>
    <name evidence="8" type="ORF">Ga0076813_16802</name>
</gene>
<evidence type="ECO:0000259" key="5">
    <source>
        <dbReference type="Pfam" id="PF04717"/>
    </source>
</evidence>
<dbReference type="Gene3D" id="2.40.50.230">
    <property type="entry name" value="Gp5 N-terminal domain"/>
    <property type="match status" value="1"/>
</dbReference>
<comment type="subcellular location">
    <subcellularLocation>
        <location evidence="1">Secreted</location>
    </subcellularLocation>
</comment>
<dbReference type="GO" id="GO:0005576">
    <property type="term" value="C:extracellular region"/>
    <property type="evidence" value="ECO:0007669"/>
    <property type="project" value="UniProtKB-SubCell"/>
</dbReference>
<dbReference type="PANTHER" id="PTHR32305">
    <property type="match status" value="1"/>
</dbReference>
<feature type="compositionally biased region" description="Polar residues" evidence="4">
    <location>
        <begin position="466"/>
        <end position="484"/>
    </location>
</feature>
<evidence type="ECO:0000256" key="4">
    <source>
        <dbReference type="SAM" id="MobiDB-lite"/>
    </source>
</evidence>
<evidence type="ECO:0000313" key="10">
    <source>
        <dbReference type="Proteomes" id="UP000051634"/>
    </source>
</evidence>
<organism evidence="8 9">
    <name type="scientific">endosymbiont of Ridgeia piscesae</name>
    <dbReference type="NCBI Taxonomy" id="54398"/>
    <lineage>
        <taxon>Bacteria</taxon>
        <taxon>Pseudomonadati</taxon>
        <taxon>Pseudomonadota</taxon>
        <taxon>Gammaproteobacteria</taxon>
        <taxon>sulfur-oxidizing symbionts</taxon>
    </lineage>
</organism>
<accession>A0A0T5ZBD7</accession>
<dbReference type="InterPro" id="IPR054030">
    <property type="entry name" value="Gp5_Vgr_C"/>
</dbReference>
<evidence type="ECO:0000313" key="8">
    <source>
        <dbReference type="EMBL" id="KRT60155.1"/>
    </source>
</evidence>